<gene>
    <name evidence="1" type="ORF">ACEZDE_07715</name>
</gene>
<accession>A0ABV6VS17</accession>
<proteinExistence type="predicted"/>
<dbReference type="EMBL" id="JBHFAB010000004">
    <property type="protein sequence ID" value="MFC1416525.1"/>
    <property type="molecule type" value="Genomic_DNA"/>
</dbReference>
<comment type="caution">
    <text evidence="1">The sequence shown here is derived from an EMBL/GenBank/DDBJ whole genome shotgun (WGS) entry which is preliminary data.</text>
</comment>
<evidence type="ECO:0000313" key="1">
    <source>
        <dbReference type="EMBL" id="MFC1416525.1"/>
    </source>
</evidence>
<organism evidence="1 2">
    <name type="scientific">Streptacidiphilus cavernicola</name>
    <dbReference type="NCBI Taxonomy" id="3342716"/>
    <lineage>
        <taxon>Bacteria</taxon>
        <taxon>Bacillati</taxon>
        <taxon>Actinomycetota</taxon>
        <taxon>Actinomycetes</taxon>
        <taxon>Kitasatosporales</taxon>
        <taxon>Streptomycetaceae</taxon>
        <taxon>Streptacidiphilus</taxon>
    </lineage>
</organism>
<sequence length="68" mass="7801">MDFKEFRLRMERQEGAMPGAADGIWHITSANDSVTLCGKSADFDDIPFSEGWEHRDDICKQCSQSFRE</sequence>
<dbReference type="Proteomes" id="UP001592531">
    <property type="component" value="Unassembled WGS sequence"/>
</dbReference>
<protein>
    <submittedName>
        <fullName evidence="1">Uncharacterized protein</fullName>
    </submittedName>
</protein>
<dbReference type="RefSeq" id="WP_380533811.1">
    <property type="nucleotide sequence ID" value="NZ_JBHFAB010000004.1"/>
</dbReference>
<evidence type="ECO:0000313" key="2">
    <source>
        <dbReference type="Proteomes" id="UP001592531"/>
    </source>
</evidence>
<reference evidence="1 2" key="1">
    <citation type="submission" date="2024-09" db="EMBL/GenBank/DDBJ databases">
        <authorList>
            <person name="Lee S.D."/>
        </authorList>
    </citation>
    <scope>NUCLEOTIDE SEQUENCE [LARGE SCALE GENOMIC DNA]</scope>
    <source>
        <strain evidence="1 2">N8-3</strain>
    </source>
</reference>
<keyword evidence="2" id="KW-1185">Reference proteome</keyword>
<name>A0ABV6VS17_9ACTN</name>